<organism evidence="1">
    <name type="scientific">viral metagenome</name>
    <dbReference type="NCBI Taxonomy" id="1070528"/>
    <lineage>
        <taxon>unclassified sequences</taxon>
        <taxon>metagenomes</taxon>
        <taxon>organismal metagenomes</taxon>
    </lineage>
</organism>
<gene>
    <name evidence="1" type="ORF">MM171A00707_0002</name>
</gene>
<evidence type="ECO:0000313" key="1">
    <source>
        <dbReference type="EMBL" id="QJB00069.1"/>
    </source>
</evidence>
<reference evidence="1" key="1">
    <citation type="submission" date="2020-03" db="EMBL/GenBank/DDBJ databases">
        <title>The deep terrestrial virosphere.</title>
        <authorList>
            <person name="Holmfeldt K."/>
            <person name="Nilsson E."/>
            <person name="Simone D."/>
            <person name="Lopez-Fernandez M."/>
            <person name="Wu X."/>
            <person name="de Brujin I."/>
            <person name="Lundin D."/>
            <person name="Andersson A."/>
            <person name="Bertilsson S."/>
            <person name="Dopson M."/>
        </authorList>
    </citation>
    <scope>NUCLEOTIDE SEQUENCE</scope>
    <source>
        <strain evidence="1">MM171A00707</strain>
    </source>
</reference>
<sequence length="80" mass="8381">MAAKWKFINPASLAIAGGGPGGTMIMAVAAKKHVTFFQRSRRAPGAGDPQIKARFAAAAKKTKGIKSRAERNAIISAAMR</sequence>
<accession>A0A6M3M5L9</accession>
<name>A0A6M3M5L9_9ZZZZ</name>
<proteinExistence type="predicted"/>
<dbReference type="EMBL" id="MT143680">
    <property type="protein sequence ID" value="QJB00069.1"/>
    <property type="molecule type" value="Genomic_DNA"/>
</dbReference>
<protein>
    <submittedName>
        <fullName evidence="1">Uncharacterized protein</fullName>
    </submittedName>
</protein>
<dbReference type="AlphaFoldDB" id="A0A6M3M5L9"/>